<comment type="caution">
    <text evidence="1">The sequence shown here is derived from an EMBL/GenBank/DDBJ whole genome shotgun (WGS) entry which is preliminary data.</text>
</comment>
<sequence length="85" mass="9629">MAALLLLGCRECRKERRRLMEGKGKSCLLTRTSCLHARDLKVCRFKGTVSRLASLRLTWSCLPLVFQAPLTFANSGQVRWTGTCR</sequence>
<evidence type="ECO:0000313" key="1">
    <source>
        <dbReference type="EMBL" id="MPC77683.1"/>
    </source>
</evidence>
<dbReference type="AlphaFoldDB" id="A0A5B7I5Y1"/>
<accession>A0A5B7I5Y1</accession>
<keyword evidence="2" id="KW-1185">Reference proteome</keyword>
<name>A0A5B7I5Y1_PORTR</name>
<protein>
    <submittedName>
        <fullName evidence="1">Uncharacterized protein</fullName>
    </submittedName>
</protein>
<gene>
    <name evidence="1" type="ORF">E2C01_072142</name>
</gene>
<organism evidence="1 2">
    <name type="scientific">Portunus trituberculatus</name>
    <name type="common">Swimming crab</name>
    <name type="synonym">Neptunus trituberculatus</name>
    <dbReference type="NCBI Taxonomy" id="210409"/>
    <lineage>
        <taxon>Eukaryota</taxon>
        <taxon>Metazoa</taxon>
        <taxon>Ecdysozoa</taxon>
        <taxon>Arthropoda</taxon>
        <taxon>Crustacea</taxon>
        <taxon>Multicrustacea</taxon>
        <taxon>Malacostraca</taxon>
        <taxon>Eumalacostraca</taxon>
        <taxon>Eucarida</taxon>
        <taxon>Decapoda</taxon>
        <taxon>Pleocyemata</taxon>
        <taxon>Brachyura</taxon>
        <taxon>Eubrachyura</taxon>
        <taxon>Portunoidea</taxon>
        <taxon>Portunidae</taxon>
        <taxon>Portuninae</taxon>
        <taxon>Portunus</taxon>
    </lineage>
</organism>
<proteinExistence type="predicted"/>
<dbReference type="EMBL" id="VSRR010046478">
    <property type="protein sequence ID" value="MPC77683.1"/>
    <property type="molecule type" value="Genomic_DNA"/>
</dbReference>
<reference evidence="1 2" key="1">
    <citation type="submission" date="2019-05" db="EMBL/GenBank/DDBJ databases">
        <title>Another draft genome of Portunus trituberculatus and its Hox gene families provides insights of decapod evolution.</title>
        <authorList>
            <person name="Jeong J.-H."/>
            <person name="Song I."/>
            <person name="Kim S."/>
            <person name="Choi T."/>
            <person name="Kim D."/>
            <person name="Ryu S."/>
            <person name="Kim W."/>
        </authorList>
    </citation>
    <scope>NUCLEOTIDE SEQUENCE [LARGE SCALE GENOMIC DNA]</scope>
    <source>
        <tissue evidence="1">Muscle</tissue>
    </source>
</reference>
<evidence type="ECO:0000313" key="2">
    <source>
        <dbReference type="Proteomes" id="UP000324222"/>
    </source>
</evidence>
<dbReference type="Proteomes" id="UP000324222">
    <property type="component" value="Unassembled WGS sequence"/>
</dbReference>